<dbReference type="InterPro" id="IPR025499">
    <property type="entry name" value="KdgF"/>
</dbReference>
<name>A0A381ST63_9ZZZZ</name>
<reference evidence="2" key="1">
    <citation type="submission" date="2018-05" db="EMBL/GenBank/DDBJ databases">
        <authorList>
            <person name="Lanie J.A."/>
            <person name="Ng W.-L."/>
            <person name="Kazmierczak K.M."/>
            <person name="Andrzejewski T.M."/>
            <person name="Davidsen T.M."/>
            <person name="Wayne K.J."/>
            <person name="Tettelin H."/>
            <person name="Glass J.I."/>
            <person name="Rusch D."/>
            <person name="Podicherti R."/>
            <person name="Tsui H.-C.T."/>
            <person name="Winkler M.E."/>
        </authorList>
    </citation>
    <scope>NUCLEOTIDE SEQUENCE</scope>
</reference>
<organism evidence="2">
    <name type="scientific">marine metagenome</name>
    <dbReference type="NCBI Taxonomy" id="408172"/>
    <lineage>
        <taxon>unclassified sequences</taxon>
        <taxon>metagenomes</taxon>
        <taxon>ecological metagenomes</taxon>
    </lineage>
</organism>
<sequence>MMSRKIITGERSLIAQVYLKKGALVPMHAHPSEQLTYVLEGSLRMMVAGEESIVRAGEIIHIPSDVSHQAEALADTLELDLFSPVREDWPSANSSPGR</sequence>
<evidence type="ECO:0000259" key="1">
    <source>
        <dbReference type="Pfam" id="PF07883"/>
    </source>
</evidence>
<dbReference type="CDD" id="cd02238">
    <property type="entry name" value="cupin_KdgF"/>
    <property type="match status" value="1"/>
</dbReference>
<dbReference type="InterPro" id="IPR013096">
    <property type="entry name" value="Cupin_2"/>
</dbReference>
<accession>A0A381ST63</accession>
<dbReference type="EMBL" id="UINC01003355">
    <property type="protein sequence ID" value="SVA05587.1"/>
    <property type="molecule type" value="Genomic_DNA"/>
</dbReference>
<dbReference type="InterPro" id="IPR052535">
    <property type="entry name" value="Bacilysin_H2HPP_isomerase"/>
</dbReference>
<dbReference type="Pfam" id="PF07883">
    <property type="entry name" value="Cupin_2"/>
    <property type="match status" value="1"/>
</dbReference>
<dbReference type="PIRSF" id="PIRSF029883">
    <property type="entry name" value="KdgF"/>
    <property type="match status" value="1"/>
</dbReference>
<proteinExistence type="predicted"/>
<dbReference type="Gene3D" id="2.60.120.10">
    <property type="entry name" value="Jelly Rolls"/>
    <property type="match status" value="1"/>
</dbReference>
<feature type="domain" description="Cupin type-2" evidence="1">
    <location>
        <begin position="17"/>
        <end position="76"/>
    </location>
</feature>
<dbReference type="AlphaFoldDB" id="A0A381ST63"/>
<dbReference type="InterPro" id="IPR014710">
    <property type="entry name" value="RmlC-like_jellyroll"/>
</dbReference>
<dbReference type="InterPro" id="IPR011051">
    <property type="entry name" value="RmlC_Cupin_sf"/>
</dbReference>
<protein>
    <recommendedName>
        <fullName evidence="1">Cupin type-2 domain-containing protein</fullName>
    </recommendedName>
</protein>
<dbReference type="SUPFAM" id="SSF51182">
    <property type="entry name" value="RmlC-like cupins"/>
    <property type="match status" value="1"/>
</dbReference>
<gene>
    <name evidence="2" type="ORF">METZ01_LOCUS58441</name>
</gene>
<evidence type="ECO:0000313" key="2">
    <source>
        <dbReference type="EMBL" id="SVA05587.1"/>
    </source>
</evidence>
<dbReference type="PANTHER" id="PTHR40112:SF1">
    <property type="entry name" value="H2HPP ISOMERASE"/>
    <property type="match status" value="1"/>
</dbReference>
<dbReference type="PANTHER" id="PTHR40112">
    <property type="entry name" value="H2HPP ISOMERASE"/>
    <property type="match status" value="1"/>
</dbReference>